<dbReference type="PANTHER" id="PTHR43716">
    <property type="entry name" value="D-2-HYDROXYGLUTARATE DEHYDROGENASE, MITOCHONDRIAL"/>
    <property type="match status" value="1"/>
</dbReference>
<dbReference type="InterPro" id="IPR036318">
    <property type="entry name" value="FAD-bd_PCMH-like_sf"/>
</dbReference>
<dbReference type="KEGG" id="kmn:HW532_19260"/>
<accession>A0A7S8C787</accession>
<keyword evidence="3" id="KW-0285">Flavoprotein</keyword>
<dbReference type="PANTHER" id="PTHR43716:SF2">
    <property type="entry name" value="BLL6224 PROTEIN"/>
    <property type="match status" value="1"/>
</dbReference>
<reference evidence="6 7" key="1">
    <citation type="submission" date="2020-06" db="EMBL/GenBank/DDBJ databases">
        <title>Genome sequence of 2 isolates from Red Sea Mangroves.</title>
        <authorList>
            <person name="Sefrji F."/>
            <person name="Michoud G."/>
            <person name="Merlino G."/>
            <person name="Daffonchio D."/>
        </authorList>
    </citation>
    <scope>NUCLEOTIDE SEQUENCE [LARGE SCALE GENOMIC DNA]</scope>
    <source>
        <strain evidence="6 7">R1DC25</strain>
    </source>
</reference>
<dbReference type="EMBL" id="CP058214">
    <property type="protein sequence ID" value="QPC44649.1"/>
    <property type="molecule type" value="Genomic_DNA"/>
</dbReference>
<protein>
    <submittedName>
        <fullName evidence="6">FAD-binding oxidoreductase</fullName>
    </submittedName>
</protein>
<dbReference type="SUPFAM" id="SSF56176">
    <property type="entry name" value="FAD-binding/transporter-associated domain-like"/>
    <property type="match status" value="1"/>
</dbReference>
<comment type="similarity">
    <text evidence="2">Belongs to the FAD-binding oxidoreductase/transferase type 4 family.</text>
</comment>
<dbReference type="GO" id="GO:0071949">
    <property type="term" value="F:FAD binding"/>
    <property type="evidence" value="ECO:0007669"/>
    <property type="project" value="InterPro"/>
</dbReference>
<dbReference type="InterPro" id="IPR004113">
    <property type="entry name" value="FAD-bd_oxidored_4_C"/>
</dbReference>
<dbReference type="Gene3D" id="3.30.70.2740">
    <property type="match status" value="1"/>
</dbReference>
<dbReference type="SUPFAM" id="SSF55103">
    <property type="entry name" value="FAD-linked oxidases, C-terminal domain"/>
    <property type="match status" value="1"/>
</dbReference>
<dbReference type="AlphaFoldDB" id="A0A7S8C787"/>
<evidence type="ECO:0000256" key="1">
    <source>
        <dbReference type="ARBA" id="ARBA00001974"/>
    </source>
</evidence>
<name>A0A7S8C787_9HYPH</name>
<dbReference type="GO" id="GO:0022904">
    <property type="term" value="P:respiratory electron transport chain"/>
    <property type="evidence" value="ECO:0007669"/>
    <property type="project" value="TreeGrafter"/>
</dbReference>
<dbReference type="GO" id="GO:0003824">
    <property type="term" value="F:catalytic activity"/>
    <property type="evidence" value="ECO:0007669"/>
    <property type="project" value="InterPro"/>
</dbReference>
<dbReference type="Gene3D" id="1.10.45.10">
    <property type="entry name" value="Vanillyl-alcohol Oxidase, Chain A, domain 4"/>
    <property type="match status" value="1"/>
</dbReference>
<comment type="cofactor">
    <cofactor evidence="1">
        <name>FAD</name>
        <dbReference type="ChEBI" id="CHEBI:57692"/>
    </cofactor>
</comment>
<dbReference type="Gene3D" id="3.30.465.10">
    <property type="match status" value="1"/>
</dbReference>
<feature type="domain" description="FAD-binding PCMH-type" evidence="5">
    <location>
        <begin position="36"/>
        <end position="217"/>
    </location>
</feature>
<dbReference type="InterPro" id="IPR016166">
    <property type="entry name" value="FAD-bd_PCMH"/>
</dbReference>
<dbReference type="Pfam" id="PF02913">
    <property type="entry name" value="FAD-oxidase_C"/>
    <property type="match status" value="1"/>
</dbReference>
<evidence type="ECO:0000256" key="4">
    <source>
        <dbReference type="ARBA" id="ARBA00022827"/>
    </source>
</evidence>
<evidence type="ECO:0000256" key="3">
    <source>
        <dbReference type="ARBA" id="ARBA00022630"/>
    </source>
</evidence>
<dbReference type="Gene3D" id="3.30.70.2190">
    <property type="match status" value="1"/>
</dbReference>
<evidence type="ECO:0000313" key="7">
    <source>
        <dbReference type="Proteomes" id="UP000593594"/>
    </source>
</evidence>
<dbReference type="Pfam" id="PF01565">
    <property type="entry name" value="FAD_binding_4"/>
    <property type="match status" value="1"/>
</dbReference>
<keyword evidence="4" id="KW-0274">FAD</keyword>
<dbReference type="FunFam" id="3.30.465.10:FF:000001">
    <property type="entry name" value="D-2-hydroxyglutarate dehydrogenase, mitochondrial"/>
    <property type="match status" value="1"/>
</dbReference>
<dbReference type="InterPro" id="IPR016164">
    <property type="entry name" value="FAD-linked_Oxase-like_C"/>
</dbReference>
<dbReference type="InterPro" id="IPR016167">
    <property type="entry name" value="FAD-bd_PCMH_sub1"/>
</dbReference>
<gene>
    <name evidence="6" type="ORF">HW532_19260</name>
</gene>
<evidence type="ECO:0000313" key="6">
    <source>
        <dbReference type="EMBL" id="QPC44649.1"/>
    </source>
</evidence>
<dbReference type="Proteomes" id="UP000593594">
    <property type="component" value="Chromosome"/>
</dbReference>
<organism evidence="6 7">
    <name type="scientific">Kaustia mangrovi</name>
    <dbReference type="NCBI Taxonomy" id="2593653"/>
    <lineage>
        <taxon>Bacteria</taxon>
        <taxon>Pseudomonadati</taxon>
        <taxon>Pseudomonadota</taxon>
        <taxon>Alphaproteobacteria</taxon>
        <taxon>Hyphomicrobiales</taxon>
        <taxon>Parvibaculaceae</taxon>
        <taxon>Kaustia</taxon>
    </lineage>
</organism>
<sequence>MAQTTLDELRQLLTPRGVICGADETARYLQDWRGIFRGQALAVLRPGSAGEVAGALAICQRAGIAVVPQGGNTGMVGGSVPSTDAPTALLSLERLDAIREIDTIDDTMTVEAGCILADIQAAAREADRLFPLSLGAEGSCRIGGNIATNAGGVHVLRYGMTRDLVMGLEVALPDGTLWNGLRRLRKDNTGYDLKQLFIGSEGTLGVVTAAVVKLFPRPREHVVALLAIPEPAAALTILGRLRQATGDRVAAIELMMRVGIDISIRHVPGARDPLEAPYPAYLLVELATPRADEGLAALFEGLLPELMEAGLVLDGTIAANEAQAESLWALREGITEGLQHEGIQLKHDVSVPVSRIPAFLAAADEAVARVSEAVRIVAFGHVGDGNVHYNLILPARLDAAGTEALREPLTHAVYDTVSAFDGSISAEHGLGQLKAREIARYKTPLELALMRRIKQALDPDGLMNPGKVFADG</sequence>
<dbReference type="RefSeq" id="WP_213162019.1">
    <property type="nucleotide sequence ID" value="NZ_CP058214.1"/>
</dbReference>
<evidence type="ECO:0000256" key="2">
    <source>
        <dbReference type="ARBA" id="ARBA00008000"/>
    </source>
</evidence>
<dbReference type="Gene3D" id="3.30.43.10">
    <property type="entry name" value="Uridine Diphospho-n-acetylenolpyruvylglucosamine Reductase, domain 2"/>
    <property type="match status" value="1"/>
</dbReference>
<dbReference type="InterPro" id="IPR016169">
    <property type="entry name" value="FAD-bd_PCMH_sub2"/>
</dbReference>
<proteinExistence type="inferred from homology"/>
<dbReference type="InterPro" id="IPR006094">
    <property type="entry name" value="Oxid_FAD_bind_N"/>
</dbReference>
<keyword evidence="7" id="KW-1185">Reference proteome</keyword>
<dbReference type="PROSITE" id="PS51387">
    <property type="entry name" value="FAD_PCMH"/>
    <property type="match status" value="1"/>
</dbReference>
<dbReference type="InterPro" id="IPR016171">
    <property type="entry name" value="Vanillyl_alc_oxidase_C-sub2"/>
</dbReference>
<dbReference type="FunFam" id="1.10.45.10:FF:000001">
    <property type="entry name" value="D-lactate dehydrogenase mitochondrial"/>
    <property type="match status" value="1"/>
</dbReference>
<dbReference type="InterPro" id="IPR051264">
    <property type="entry name" value="FAD-oxidored/transferase_4"/>
</dbReference>
<evidence type="ECO:0000259" key="5">
    <source>
        <dbReference type="PROSITE" id="PS51387"/>
    </source>
</evidence>